<dbReference type="PROSITE" id="PS50943">
    <property type="entry name" value="HTH_CROC1"/>
    <property type="match status" value="1"/>
</dbReference>
<keyword evidence="3" id="KW-1185">Reference proteome</keyword>
<dbReference type="Pfam" id="PF13560">
    <property type="entry name" value="HTH_31"/>
    <property type="match status" value="1"/>
</dbReference>
<evidence type="ECO:0000313" key="2">
    <source>
        <dbReference type="EMBL" id="EJL71282.1"/>
    </source>
</evidence>
<dbReference type="PATRIC" id="fig|1144316.3.peg.2432"/>
<dbReference type="Gene3D" id="1.10.260.40">
    <property type="entry name" value="lambda repressor-like DNA-binding domains"/>
    <property type="match status" value="1"/>
</dbReference>
<dbReference type="InterPro" id="IPR001387">
    <property type="entry name" value="Cro/C1-type_HTH"/>
</dbReference>
<evidence type="ECO:0000313" key="3">
    <source>
        <dbReference type="Proteomes" id="UP000007509"/>
    </source>
</evidence>
<dbReference type="AlphaFoldDB" id="J2T011"/>
<sequence length="170" mass="19784">MGFKKTLLFDTQKYYFFHVLKKYSVSTTNLENLVLNFSIFVQSTDINIIMEKLRSLRKQRGFSQEKMAGIIATDPSNYSRKERGEIKMFDDEWEKLAAALEVPVEEIKEERLIAIVHNNHDSTTFNGNSGSYFNNFTGIPNSIVENLQSYIKILEEKIVTLKEENEKLKE</sequence>
<gene>
    <name evidence="2" type="ORF">PMI13_02412</name>
</gene>
<dbReference type="Proteomes" id="UP000007509">
    <property type="component" value="Unassembled WGS sequence"/>
</dbReference>
<dbReference type="EMBL" id="AKJY01000043">
    <property type="protein sequence ID" value="EJL71282.1"/>
    <property type="molecule type" value="Genomic_DNA"/>
</dbReference>
<dbReference type="SUPFAM" id="SSF47413">
    <property type="entry name" value="lambda repressor-like DNA-binding domains"/>
    <property type="match status" value="1"/>
</dbReference>
<feature type="domain" description="HTH cro/C1-type" evidence="1">
    <location>
        <begin position="53"/>
        <end position="107"/>
    </location>
</feature>
<dbReference type="SMART" id="SM00530">
    <property type="entry name" value="HTH_XRE"/>
    <property type="match status" value="1"/>
</dbReference>
<dbReference type="GO" id="GO:0003677">
    <property type="term" value="F:DNA binding"/>
    <property type="evidence" value="ECO:0007669"/>
    <property type="project" value="InterPro"/>
</dbReference>
<organism evidence="2 3">
    <name type="scientific">Chryseobacterium populi</name>
    <dbReference type="NCBI Taxonomy" id="1144316"/>
    <lineage>
        <taxon>Bacteria</taxon>
        <taxon>Pseudomonadati</taxon>
        <taxon>Bacteroidota</taxon>
        <taxon>Flavobacteriia</taxon>
        <taxon>Flavobacteriales</taxon>
        <taxon>Weeksellaceae</taxon>
        <taxon>Chryseobacterium group</taxon>
        <taxon>Chryseobacterium</taxon>
    </lineage>
</organism>
<evidence type="ECO:0000259" key="1">
    <source>
        <dbReference type="PROSITE" id="PS50943"/>
    </source>
</evidence>
<protein>
    <submittedName>
        <fullName evidence="2">Putative transcription factor, MBF1 like protein</fullName>
    </submittedName>
</protein>
<dbReference type="InterPro" id="IPR010982">
    <property type="entry name" value="Lambda_DNA-bd_dom_sf"/>
</dbReference>
<proteinExistence type="predicted"/>
<name>J2T011_9FLAO</name>
<accession>J2T011</accession>
<reference evidence="2 3" key="1">
    <citation type="journal article" date="2012" name="J. Bacteriol.">
        <title>Twenty-one genome sequences from Pseudomonas species and 19 genome sequences from diverse bacteria isolated from the rhizosphere and endosphere of Populus deltoides.</title>
        <authorList>
            <person name="Brown S.D."/>
            <person name="Utturkar S.M."/>
            <person name="Klingeman D.M."/>
            <person name="Johnson C.M."/>
            <person name="Martin S.L."/>
            <person name="Land M.L."/>
            <person name="Lu T.Y."/>
            <person name="Schadt C.W."/>
            <person name="Doktycz M.J."/>
            <person name="Pelletier D.A."/>
        </authorList>
    </citation>
    <scope>NUCLEOTIDE SEQUENCE [LARGE SCALE GENOMIC DNA]</scope>
    <source>
        <strain evidence="2 3">CF314</strain>
    </source>
</reference>
<comment type="caution">
    <text evidence="2">The sequence shown here is derived from an EMBL/GenBank/DDBJ whole genome shotgun (WGS) entry which is preliminary data.</text>
</comment>
<dbReference type="CDD" id="cd00093">
    <property type="entry name" value="HTH_XRE"/>
    <property type="match status" value="1"/>
</dbReference>